<dbReference type="InterPro" id="IPR007320">
    <property type="entry name" value="PDCD2_C"/>
</dbReference>
<evidence type="ECO:0000256" key="1">
    <source>
        <dbReference type="SAM" id="MobiDB-lite"/>
    </source>
</evidence>
<feature type="compositionally biased region" description="Basic and acidic residues" evidence="1">
    <location>
        <begin position="339"/>
        <end position="359"/>
    </location>
</feature>
<feature type="compositionally biased region" description="Low complexity" evidence="1">
    <location>
        <begin position="36"/>
        <end position="60"/>
    </location>
</feature>
<dbReference type="AlphaFoldDB" id="A0A835XWC7"/>
<feature type="region of interest" description="Disordered" evidence="1">
    <location>
        <begin position="154"/>
        <end position="190"/>
    </location>
</feature>
<proteinExistence type="predicted"/>
<evidence type="ECO:0000313" key="3">
    <source>
        <dbReference type="EMBL" id="KAG2491055.1"/>
    </source>
</evidence>
<reference evidence="3" key="1">
    <citation type="journal article" date="2020" name="bioRxiv">
        <title>Comparative genomics of Chlamydomonas.</title>
        <authorList>
            <person name="Craig R.J."/>
            <person name="Hasan A.R."/>
            <person name="Ness R.W."/>
            <person name="Keightley P.D."/>
        </authorList>
    </citation>
    <scope>NUCLEOTIDE SEQUENCE</scope>
    <source>
        <strain evidence="3">CCAP 11/70</strain>
    </source>
</reference>
<protein>
    <recommendedName>
        <fullName evidence="2">Programmed cell death protein 2 C-terminal domain-containing protein</fullName>
    </recommendedName>
</protein>
<dbReference type="GO" id="GO:0005737">
    <property type="term" value="C:cytoplasm"/>
    <property type="evidence" value="ECO:0007669"/>
    <property type="project" value="InterPro"/>
</dbReference>
<gene>
    <name evidence="3" type="ORF">HYH03_010501</name>
</gene>
<dbReference type="Pfam" id="PF04194">
    <property type="entry name" value="PDCD2_C"/>
    <property type="match status" value="1"/>
</dbReference>
<organism evidence="3 4">
    <name type="scientific">Edaphochlamys debaryana</name>
    <dbReference type="NCBI Taxonomy" id="47281"/>
    <lineage>
        <taxon>Eukaryota</taxon>
        <taxon>Viridiplantae</taxon>
        <taxon>Chlorophyta</taxon>
        <taxon>core chlorophytes</taxon>
        <taxon>Chlorophyceae</taxon>
        <taxon>CS clade</taxon>
        <taxon>Chlamydomonadales</taxon>
        <taxon>Chlamydomonadales incertae sedis</taxon>
        <taxon>Edaphochlamys</taxon>
    </lineage>
</organism>
<dbReference type="Proteomes" id="UP000612055">
    <property type="component" value="Unassembled WGS sequence"/>
</dbReference>
<feature type="compositionally biased region" description="Gly residues" evidence="1">
    <location>
        <begin position="366"/>
        <end position="379"/>
    </location>
</feature>
<evidence type="ECO:0000313" key="4">
    <source>
        <dbReference type="Proteomes" id="UP000612055"/>
    </source>
</evidence>
<feature type="region of interest" description="Disordered" evidence="1">
    <location>
        <begin position="28"/>
        <end position="60"/>
    </location>
</feature>
<accession>A0A835XWC7</accession>
<dbReference type="PANTHER" id="PTHR47762:SF2">
    <property type="entry name" value="OS04G0640800 PROTEIN"/>
    <property type="match status" value="1"/>
</dbReference>
<sequence>MAAAGPSDPSRPVVLAVPGDLLAPEEPRSHYLTKVGGAPWAPAPPGAQAEAGAGASASATLPGWREPPACGACGRPLSLVLQAYAPLAAGEVGPAPGEGGGGGEGGARGRCAPCPERVLLVLGCCHPGCGTAPGAWRAFRVQRCGCAGRRHAASEGQQGQGQGQGQEAAEVAPPEPEPKPADADPFAGGFEAAGFGAAGDGFGGDGFGGDGFGFGDAGGFGAADAGFGAEGCATASGGGGEGGGAGAGCMDFSDLGAALDAVAERQRQAAAERGPGGQGGGGRARAGGGGGGGAGSGGAEAQAEVEATPSLQLPAGGPPLPEFHLLAMEEPPGSRPGARRAEEEHVRRLLEEYERREAAGRQGQPQQGGAGGQAGGPSGGPQQQPQPGAGPGRRRGGGAGGEGSDSMDEAEGEGEGEGVDDGASSSGGAGSEAWGGEEYEEDHVRGVAGAYLKFAQRLARAPEQCARYGPGCEPLWPLQRPPCAPRCPLCGSARRFELQLAPPLASVVLECADWLVGSPELHRTAPAINAAANWDFAALAAFTCAANCCGGGGGGEQAGAGQGAAGEGCPGWVVAEEHVALAREEECHVAEELQLPK</sequence>
<name>A0A835XWC7_9CHLO</name>
<evidence type="ECO:0000259" key="2">
    <source>
        <dbReference type="Pfam" id="PF04194"/>
    </source>
</evidence>
<feature type="domain" description="Programmed cell death protein 2 C-terminal" evidence="2">
    <location>
        <begin position="451"/>
        <end position="550"/>
    </location>
</feature>
<dbReference type="EMBL" id="JAEHOE010000056">
    <property type="protein sequence ID" value="KAG2491055.1"/>
    <property type="molecule type" value="Genomic_DNA"/>
</dbReference>
<feature type="compositionally biased region" description="Acidic residues" evidence="1">
    <location>
        <begin position="405"/>
        <end position="420"/>
    </location>
</feature>
<dbReference type="OrthoDB" id="545415at2759"/>
<feature type="compositionally biased region" description="Gly residues" evidence="1">
    <location>
        <begin position="274"/>
        <end position="298"/>
    </location>
</feature>
<keyword evidence="4" id="KW-1185">Reference proteome</keyword>
<feature type="region of interest" description="Disordered" evidence="1">
    <location>
        <begin position="264"/>
        <end position="437"/>
    </location>
</feature>
<dbReference type="PANTHER" id="PTHR47762">
    <property type="entry name" value="OSJNBB0079B02.4 PROTEIN"/>
    <property type="match status" value="1"/>
</dbReference>
<comment type="caution">
    <text evidence="3">The sequence shown here is derived from an EMBL/GenBank/DDBJ whole genome shotgun (WGS) entry which is preliminary data.</text>
</comment>